<gene>
    <name evidence="3" type="ORF">ACFQ4G_04180</name>
</gene>
<dbReference type="InterPro" id="IPR013766">
    <property type="entry name" value="Thioredoxin_domain"/>
</dbReference>
<reference evidence="4" key="1">
    <citation type="journal article" date="2019" name="Int. J. Syst. Evol. Microbiol.">
        <title>The Global Catalogue of Microorganisms (GCM) 10K type strain sequencing project: providing services to taxonomists for standard genome sequencing and annotation.</title>
        <authorList>
            <consortium name="The Broad Institute Genomics Platform"/>
            <consortium name="The Broad Institute Genome Sequencing Center for Infectious Disease"/>
            <person name="Wu L."/>
            <person name="Ma J."/>
        </authorList>
    </citation>
    <scope>NUCLEOTIDE SEQUENCE [LARGE SCALE GENOMIC DNA]</scope>
    <source>
        <strain evidence="4">CCUG 56108</strain>
    </source>
</reference>
<comment type="caution">
    <text evidence="3">The sequence shown here is derived from an EMBL/GenBank/DDBJ whole genome shotgun (WGS) entry which is preliminary data.</text>
</comment>
<dbReference type="Proteomes" id="UP001597176">
    <property type="component" value="Unassembled WGS sequence"/>
</dbReference>
<keyword evidence="1" id="KW-0732">Signal</keyword>
<keyword evidence="4" id="KW-1185">Reference proteome</keyword>
<sequence length="128" mass="14086">MISRRALFLLMGFFASSIPSTASAAEPFDEAGFAAAQAAGRPIIVEVTAPWCPICKTQRPILKALSEQTRFKNLAIYEIDFDTQKALMRRFGARMQSTLIVFKGGEEVGRSVGETQGEWIESLVEKAL</sequence>
<dbReference type="SUPFAM" id="SSF52833">
    <property type="entry name" value="Thioredoxin-like"/>
    <property type="match status" value="1"/>
</dbReference>
<evidence type="ECO:0000256" key="1">
    <source>
        <dbReference type="SAM" id="SignalP"/>
    </source>
</evidence>
<dbReference type="CDD" id="cd02947">
    <property type="entry name" value="TRX_family"/>
    <property type="match status" value="1"/>
</dbReference>
<proteinExistence type="predicted"/>
<evidence type="ECO:0000259" key="2">
    <source>
        <dbReference type="PROSITE" id="PS51352"/>
    </source>
</evidence>
<dbReference type="Gene3D" id="3.40.30.10">
    <property type="entry name" value="Glutaredoxin"/>
    <property type="match status" value="1"/>
</dbReference>
<dbReference type="PANTHER" id="PTHR45663">
    <property type="entry name" value="GEO12009P1"/>
    <property type="match status" value="1"/>
</dbReference>
<dbReference type="PANTHER" id="PTHR45663:SF11">
    <property type="entry name" value="GEO12009P1"/>
    <property type="match status" value="1"/>
</dbReference>
<feature type="chain" id="PRO_5046047261" evidence="1">
    <location>
        <begin position="25"/>
        <end position="128"/>
    </location>
</feature>
<protein>
    <submittedName>
        <fullName evidence="3">Thioredoxin family protein</fullName>
    </submittedName>
</protein>
<name>A0ABW3WV24_9HYPH</name>
<dbReference type="PROSITE" id="PS51352">
    <property type="entry name" value="THIOREDOXIN_2"/>
    <property type="match status" value="1"/>
</dbReference>
<organism evidence="3 4">
    <name type="scientific">Methylobacterium marchantiae</name>
    <dbReference type="NCBI Taxonomy" id="600331"/>
    <lineage>
        <taxon>Bacteria</taxon>
        <taxon>Pseudomonadati</taxon>
        <taxon>Pseudomonadota</taxon>
        <taxon>Alphaproteobacteria</taxon>
        <taxon>Hyphomicrobiales</taxon>
        <taxon>Methylobacteriaceae</taxon>
        <taxon>Methylobacterium</taxon>
    </lineage>
</organism>
<dbReference type="Pfam" id="PF00085">
    <property type="entry name" value="Thioredoxin"/>
    <property type="match status" value="1"/>
</dbReference>
<feature type="signal peptide" evidence="1">
    <location>
        <begin position="1"/>
        <end position="24"/>
    </location>
</feature>
<dbReference type="InterPro" id="IPR036249">
    <property type="entry name" value="Thioredoxin-like_sf"/>
</dbReference>
<evidence type="ECO:0000313" key="3">
    <source>
        <dbReference type="EMBL" id="MFD1300780.1"/>
    </source>
</evidence>
<dbReference type="RefSeq" id="WP_238204094.1">
    <property type="nucleotide sequence ID" value="NZ_JBHTND010000004.1"/>
</dbReference>
<feature type="domain" description="Thioredoxin" evidence="2">
    <location>
        <begin position="9"/>
        <end position="128"/>
    </location>
</feature>
<dbReference type="EMBL" id="JBHTND010000004">
    <property type="protein sequence ID" value="MFD1300780.1"/>
    <property type="molecule type" value="Genomic_DNA"/>
</dbReference>
<accession>A0ABW3WV24</accession>
<evidence type="ECO:0000313" key="4">
    <source>
        <dbReference type="Proteomes" id="UP001597176"/>
    </source>
</evidence>